<accession>H2Y118</accession>
<evidence type="ECO:0000313" key="1">
    <source>
        <dbReference type="Ensembl" id="ENSCINP00000035602.1"/>
    </source>
</evidence>
<name>H2Y118_CIOIN</name>
<sequence>MTHTPTVYSLGLDAATIVSNTILHLLSLPCHAEKEKWLYKSMTIVTLSSVALRNNCL</sequence>
<reference evidence="1" key="3">
    <citation type="submission" date="2025-08" db="UniProtKB">
        <authorList>
            <consortium name="Ensembl"/>
        </authorList>
    </citation>
    <scope>IDENTIFICATION</scope>
</reference>
<protein>
    <submittedName>
        <fullName evidence="1">Uncharacterized protein</fullName>
    </submittedName>
</protein>
<dbReference type="Ensembl" id="ENSCINT00000035527.1">
    <property type="protein sequence ID" value="ENSCINP00000035602.1"/>
    <property type="gene ID" value="ENSCING00000022340.1"/>
</dbReference>
<keyword evidence="2" id="KW-1185">Reference proteome</keyword>
<dbReference type="EMBL" id="EAAA01001116">
    <property type="status" value="NOT_ANNOTATED_CDS"/>
    <property type="molecule type" value="Genomic_DNA"/>
</dbReference>
<dbReference type="InParanoid" id="H2Y118"/>
<dbReference type="HOGENOM" id="CLU_2995849_0_0_1"/>
<dbReference type="AlphaFoldDB" id="H2Y118"/>
<evidence type="ECO:0000313" key="2">
    <source>
        <dbReference type="Proteomes" id="UP000008144"/>
    </source>
</evidence>
<reference evidence="1" key="2">
    <citation type="journal article" date="2008" name="Genome Biol.">
        <title>Improved genome assembly and evidence-based global gene model set for the chordate Ciona intestinalis: new insight into intron and operon populations.</title>
        <authorList>
            <person name="Satou Y."/>
            <person name="Mineta K."/>
            <person name="Ogasawara M."/>
            <person name="Sasakura Y."/>
            <person name="Shoguchi E."/>
            <person name="Ueno K."/>
            <person name="Yamada L."/>
            <person name="Matsumoto J."/>
            <person name="Wasserscheid J."/>
            <person name="Dewar K."/>
            <person name="Wiley G.B."/>
            <person name="Macmil S.L."/>
            <person name="Roe B.A."/>
            <person name="Zeller R.W."/>
            <person name="Hastings K.E."/>
            <person name="Lemaire P."/>
            <person name="Lindquist E."/>
            <person name="Endo T."/>
            <person name="Hotta K."/>
            <person name="Inaba K."/>
        </authorList>
    </citation>
    <scope>NUCLEOTIDE SEQUENCE [LARGE SCALE GENOMIC DNA]</scope>
    <source>
        <strain evidence="1">wild type</strain>
    </source>
</reference>
<reference evidence="2" key="1">
    <citation type="journal article" date="2002" name="Science">
        <title>The draft genome of Ciona intestinalis: insights into chordate and vertebrate origins.</title>
        <authorList>
            <person name="Dehal P."/>
            <person name="Satou Y."/>
            <person name="Campbell R.K."/>
            <person name="Chapman J."/>
            <person name="Degnan B."/>
            <person name="De Tomaso A."/>
            <person name="Davidson B."/>
            <person name="Di Gregorio A."/>
            <person name="Gelpke M."/>
            <person name="Goodstein D.M."/>
            <person name="Harafuji N."/>
            <person name="Hastings K.E."/>
            <person name="Ho I."/>
            <person name="Hotta K."/>
            <person name="Huang W."/>
            <person name="Kawashima T."/>
            <person name="Lemaire P."/>
            <person name="Martinez D."/>
            <person name="Meinertzhagen I.A."/>
            <person name="Necula S."/>
            <person name="Nonaka M."/>
            <person name="Putnam N."/>
            <person name="Rash S."/>
            <person name="Saiga H."/>
            <person name="Satake M."/>
            <person name="Terry A."/>
            <person name="Yamada L."/>
            <person name="Wang H.G."/>
            <person name="Awazu S."/>
            <person name="Azumi K."/>
            <person name="Boore J."/>
            <person name="Branno M."/>
            <person name="Chin-Bow S."/>
            <person name="DeSantis R."/>
            <person name="Doyle S."/>
            <person name="Francino P."/>
            <person name="Keys D.N."/>
            <person name="Haga S."/>
            <person name="Hayashi H."/>
            <person name="Hino K."/>
            <person name="Imai K.S."/>
            <person name="Inaba K."/>
            <person name="Kano S."/>
            <person name="Kobayashi K."/>
            <person name="Kobayashi M."/>
            <person name="Lee B.I."/>
            <person name="Makabe K.W."/>
            <person name="Manohar C."/>
            <person name="Matassi G."/>
            <person name="Medina M."/>
            <person name="Mochizuki Y."/>
            <person name="Mount S."/>
            <person name="Morishita T."/>
            <person name="Miura S."/>
            <person name="Nakayama A."/>
            <person name="Nishizaka S."/>
            <person name="Nomoto H."/>
            <person name="Ohta F."/>
            <person name="Oishi K."/>
            <person name="Rigoutsos I."/>
            <person name="Sano M."/>
            <person name="Sasaki A."/>
            <person name="Sasakura Y."/>
            <person name="Shoguchi E."/>
            <person name="Shin-i T."/>
            <person name="Spagnuolo A."/>
            <person name="Stainier D."/>
            <person name="Suzuki M.M."/>
            <person name="Tassy O."/>
            <person name="Takatori N."/>
            <person name="Tokuoka M."/>
            <person name="Yagi K."/>
            <person name="Yoshizaki F."/>
            <person name="Wada S."/>
            <person name="Zhang C."/>
            <person name="Hyatt P.D."/>
            <person name="Larimer F."/>
            <person name="Detter C."/>
            <person name="Doggett N."/>
            <person name="Glavina T."/>
            <person name="Hawkins T."/>
            <person name="Richardson P."/>
            <person name="Lucas S."/>
            <person name="Kohara Y."/>
            <person name="Levine M."/>
            <person name="Satoh N."/>
            <person name="Rokhsar D.S."/>
        </authorList>
    </citation>
    <scope>NUCLEOTIDE SEQUENCE [LARGE SCALE GENOMIC DNA]</scope>
</reference>
<proteinExistence type="predicted"/>
<organism evidence="1 2">
    <name type="scientific">Ciona intestinalis</name>
    <name type="common">Transparent sea squirt</name>
    <name type="synonym">Ascidia intestinalis</name>
    <dbReference type="NCBI Taxonomy" id="7719"/>
    <lineage>
        <taxon>Eukaryota</taxon>
        <taxon>Metazoa</taxon>
        <taxon>Chordata</taxon>
        <taxon>Tunicata</taxon>
        <taxon>Ascidiacea</taxon>
        <taxon>Phlebobranchia</taxon>
        <taxon>Cionidae</taxon>
        <taxon>Ciona</taxon>
    </lineage>
</organism>
<dbReference type="Proteomes" id="UP000008144">
    <property type="component" value="Chromosome 13"/>
</dbReference>
<reference evidence="1" key="4">
    <citation type="submission" date="2025-09" db="UniProtKB">
        <authorList>
            <consortium name="Ensembl"/>
        </authorList>
    </citation>
    <scope>IDENTIFICATION</scope>
</reference>